<evidence type="ECO:0000256" key="1">
    <source>
        <dbReference type="SAM" id="Coils"/>
    </source>
</evidence>
<dbReference type="OrthoDB" id="7461933at2759"/>
<name>A0A9J7IJ37_SPOLT</name>
<evidence type="ECO:0000313" key="2">
    <source>
        <dbReference type="Proteomes" id="UP000301870"/>
    </source>
</evidence>
<organism evidence="2 3">
    <name type="scientific">Spodoptera litura</name>
    <name type="common">Asian cotton leafworm</name>
    <dbReference type="NCBI Taxonomy" id="69820"/>
    <lineage>
        <taxon>Eukaryota</taxon>
        <taxon>Metazoa</taxon>
        <taxon>Ecdysozoa</taxon>
        <taxon>Arthropoda</taxon>
        <taxon>Hexapoda</taxon>
        <taxon>Insecta</taxon>
        <taxon>Pterygota</taxon>
        <taxon>Neoptera</taxon>
        <taxon>Endopterygota</taxon>
        <taxon>Lepidoptera</taxon>
        <taxon>Glossata</taxon>
        <taxon>Ditrysia</taxon>
        <taxon>Noctuoidea</taxon>
        <taxon>Noctuidae</taxon>
        <taxon>Amphipyrinae</taxon>
        <taxon>Spodoptera</taxon>
    </lineage>
</organism>
<dbReference type="RefSeq" id="XP_022816478.1">
    <property type="nucleotide sequence ID" value="XM_022960710.1"/>
</dbReference>
<dbReference type="GeneID" id="111349556"/>
<feature type="coiled-coil region" evidence="1">
    <location>
        <begin position="38"/>
        <end position="100"/>
    </location>
</feature>
<evidence type="ECO:0000313" key="3">
    <source>
        <dbReference type="RefSeq" id="XP_022816478.1"/>
    </source>
</evidence>
<accession>A0A9J7IJ37</accession>
<dbReference type="AlphaFoldDB" id="A0A9J7IJ37"/>
<protein>
    <submittedName>
        <fullName evidence="3">Cilia- and flagella-associated protein 58-like</fullName>
    </submittedName>
</protein>
<keyword evidence="2" id="KW-1185">Reference proteome</keyword>
<sequence length="240" mass="28634">MIIYDFYVMPAKVWRQLQIGDLSFTAQIIKMISETESIHSLKLRLKSVNKQKLSKEREVLQLRNKERSLTDELHATRAEVDQLTECLEHLKNQIAQSKHQITMIEMCKVSEDLKIGAHIDVLNEHLRGFQQLFDRDQRELEMRIKEQKEKEAKHLEELREQEKKLAEENERQDREVAAIEEECEAIEKECAVLKKRNNAIMLKLRKRLLEVENTRREVMKRNNVTKMIDNKDNNQTTYEH</sequence>
<keyword evidence="1" id="KW-0175">Coiled coil</keyword>
<feature type="coiled-coil region" evidence="1">
    <location>
        <begin position="137"/>
        <end position="221"/>
    </location>
</feature>
<dbReference type="Proteomes" id="UP000301870">
    <property type="component" value="Chromosome 1"/>
</dbReference>
<dbReference type="KEGG" id="sliu:111349556"/>
<proteinExistence type="predicted"/>
<reference evidence="3" key="1">
    <citation type="submission" date="2025-08" db="UniProtKB">
        <authorList>
            <consortium name="RefSeq"/>
        </authorList>
    </citation>
    <scope>IDENTIFICATION</scope>
    <source>
        <strain evidence="3">Ishihara</strain>
        <tissue evidence="3">Whole body</tissue>
    </source>
</reference>
<gene>
    <name evidence="3" type="primary">LOC111349556</name>
</gene>